<dbReference type="RefSeq" id="WP_141528642.1">
    <property type="nucleotide sequence ID" value="NZ_NTVJ01000076.1"/>
</dbReference>
<proteinExistence type="predicted"/>
<dbReference type="Pfam" id="PF00905">
    <property type="entry name" value="Transpeptidase"/>
    <property type="match status" value="1"/>
</dbReference>
<dbReference type="InterPro" id="IPR050515">
    <property type="entry name" value="Beta-lactam/transpept"/>
</dbReference>
<organism evidence="2 3">
    <name type="scientific">Bacillus thuringiensis</name>
    <dbReference type="NCBI Taxonomy" id="1428"/>
    <lineage>
        <taxon>Bacteria</taxon>
        <taxon>Bacillati</taxon>
        <taxon>Bacillota</taxon>
        <taxon>Bacilli</taxon>
        <taxon>Bacillales</taxon>
        <taxon>Bacillaceae</taxon>
        <taxon>Bacillus</taxon>
        <taxon>Bacillus cereus group</taxon>
    </lineage>
</organism>
<evidence type="ECO:0000313" key="2">
    <source>
        <dbReference type="EMBL" id="PER54043.1"/>
    </source>
</evidence>
<dbReference type="FunFam" id="3.40.710.10:FF:000027">
    <property type="entry name" value="Penicillin-binding protein 2"/>
    <property type="match status" value="1"/>
</dbReference>
<dbReference type="InterPro" id="IPR012338">
    <property type="entry name" value="Beta-lactam/transpept-like"/>
</dbReference>
<sequence length="383" mass="42563">KKVEESIEKNLRAFKSSEPLLDRAFVVMTNPNNGQILSMAGKKIVEKEGKIEVEDLALGNMTTSYELGSAVKGATLLTGYETGAIHPGDQFYDAPMKFKGTQAKKSWNVSGFGNINDLRALQVSSNVYMFQTALKIAGVNYVPNGSLDIKQGAFDTMRYYFKQFGLGVPTGIDLPNEIIGQTRKVDSQPGFLLDFSIGQYDTYTPLQLAQYISTIANGGYRMQPQIVQEIREQSIKEEVGNVIRSMEPVVLNRIDMKKEHIDRIKEGFRWVFQEGDGTGVKYFKNAPYKPAGKTGTAQTVYGGDDPIGRNAKGERMECYNLTLVGYAPYDNPEVAFSVVVPWLHDDKNGINSIIGKEILDVYFDLKQQRIHGEATSTSSSKQN</sequence>
<dbReference type="SUPFAM" id="SSF56601">
    <property type="entry name" value="beta-lactamase/transpeptidase-like"/>
    <property type="match status" value="1"/>
</dbReference>
<dbReference type="PANTHER" id="PTHR30627:SF2">
    <property type="entry name" value="PEPTIDOGLYCAN D,D-TRANSPEPTIDASE MRDA"/>
    <property type="match status" value="1"/>
</dbReference>
<feature type="non-terminal residue" evidence="2">
    <location>
        <position position="1"/>
    </location>
</feature>
<dbReference type="AlphaFoldDB" id="A0ABD6S5E3"/>
<dbReference type="Gene3D" id="3.40.710.10">
    <property type="entry name" value="DD-peptidase/beta-lactamase superfamily"/>
    <property type="match status" value="1"/>
</dbReference>
<name>A0ABD6S5E3_BACTU</name>
<reference evidence="2 3" key="1">
    <citation type="submission" date="2017-09" db="EMBL/GenBank/DDBJ databases">
        <title>Large-scale bioinformatics analysis of Bacillus genomes uncovers conserved roles of natural products in bacterial physiology.</title>
        <authorList>
            <consortium name="Agbiome Team Llc"/>
            <person name="Bleich R.M."/>
            <person name="Kirk G.J."/>
            <person name="Santa Maria K.C."/>
            <person name="Allen S.E."/>
            <person name="Farag S."/>
            <person name="Shank E.A."/>
            <person name="Bowers A."/>
        </authorList>
    </citation>
    <scope>NUCLEOTIDE SEQUENCE [LARGE SCALE GENOMIC DNA]</scope>
    <source>
        <strain evidence="2 3">AFS005140</strain>
    </source>
</reference>
<comment type="caution">
    <text evidence="2">The sequence shown here is derived from an EMBL/GenBank/DDBJ whole genome shotgun (WGS) entry which is preliminary data.</text>
</comment>
<dbReference type="InterPro" id="IPR001460">
    <property type="entry name" value="PCN-bd_Tpept"/>
</dbReference>
<dbReference type="Proteomes" id="UP000219897">
    <property type="component" value="Unassembled WGS sequence"/>
</dbReference>
<protein>
    <submittedName>
        <fullName evidence="2">Penicillin-binding protein</fullName>
    </submittedName>
</protein>
<dbReference type="EMBL" id="NTYF01000035">
    <property type="protein sequence ID" value="PER54043.1"/>
    <property type="molecule type" value="Genomic_DNA"/>
</dbReference>
<accession>A0ABD6S5E3</accession>
<feature type="domain" description="Penicillin-binding protein transpeptidase" evidence="1">
    <location>
        <begin position="25"/>
        <end position="359"/>
    </location>
</feature>
<gene>
    <name evidence="2" type="ORF">CN495_11845</name>
</gene>
<evidence type="ECO:0000313" key="3">
    <source>
        <dbReference type="Proteomes" id="UP000219897"/>
    </source>
</evidence>
<evidence type="ECO:0000259" key="1">
    <source>
        <dbReference type="Pfam" id="PF00905"/>
    </source>
</evidence>
<dbReference type="PANTHER" id="PTHR30627">
    <property type="entry name" value="PEPTIDOGLYCAN D,D-TRANSPEPTIDASE"/>
    <property type="match status" value="1"/>
</dbReference>